<keyword evidence="3" id="KW-0288">FMN</keyword>
<evidence type="ECO:0000256" key="2">
    <source>
        <dbReference type="ARBA" id="ARBA00022630"/>
    </source>
</evidence>
<dbReference type="SUPFAM" id="SSF50475">
    <property type="entry name" value="FMN-binding split barrel"/>
    <property type="match status" value="1"/>
</dbReference>
<proteinExistence type="inferred from homology"/>
<comment type="similarity">
    <text evidence="4">Belongs to the flavoredoxin family.</text>
</comment>
<dbReference type="PANTHER" id="PTHR33798">
    <property type="entry name" value="FLAVOPROTEIN OXYGENASE"/>
    <property type="match status" value="1"/>
</dbReference>
<evidence type="ECO:0000313" key="7">
    <source>
        <dbReference type="Proteomes" id="UP000321863"/>
    </source>
</evidence>
<dbReference type="Gene3D" id="2.30.110.10">
    <property type="entry name" value="Electron Transport, Fmn-binding Protein, Chain A"/>
    <property type="match status" value="1"/>
</dbReference>
<comment type="cofactor">
    <cofactor evidence="1">
        <name>FMN</name>
        <dbReference type="ChEBI" id="CHEBI:58210"/>
    </cofactor>
</comment>
<dbReference type="PANTHER" id="PTHR33798:SF5">
    <property type="entry name" value="FLAVIN REDUCTASE LIKE DOMAIN-CONTAINING PROTEIN"/>
    <property type="match status" value="1"/>
</dbReference>
<dbReference type="InterPro" id="IPR012349">
    <property type="entry name" value="Split_barrel_FMN-bd"/>
</dbReference>
<keyword evidence="2" id="KW-0285">Flavoprotein</keyword>
<comment type="caution">
    <text evidence="6">The sequence shown here is derived from an EMBL/GenBank/DDBJ whole genome shotgun (WGS) entry which is preliminary data.</text>
</comment>
<feature type="domain" description="Flavin reductase like" evidence="5">
    <location>
        <begin position="33"/>
        <end position="165"/>
    </location>
</feature>
<protein>
    <submittedName>
        <fullName evidence="6">Flavin oxidoreductase</fullName>
    </submittedName>
</protein>
<organism evidence="6 7">
    <name type="scientific">Chryseobacterium hagamense</name>
    <dbReference type="NCBI Taxonomy" id="395935"/>
    <lineage>
        <taxon>Bacteria</taxon>
        <taxon>Pseudomonadati</taxon>
        <taxon>Bacteroidota</taxon>
        <taxon>Flavobacteriia</taxon>
        <taxon>Flavobacteriales</taxon>
        <taxon>Weeksellaceae</taxon>
        <taxon>Chryseobacterium group</taxon>
        <taxon>Chryseobacterium</taxon>
    </lineage>
</organism>
<dbReference type="Pfam" id="PF01613">
    <property type="entry name" value="Flavin_Reduct"/>
    <property type="match status" value="1"/>
</dbReference>
<dbReference type="AlphaFoldDB" id="A0A511YQZ6"/>
<accession>A0A511YQZ6</accession>
<evidence type="ECO:0000256" key="4">
    <source>
        <dbReference type="ARBA" id="ARBA00038054"/>
    </source>
</evidence>
<evidence type="ECO:0000313" key="6">
    <source>
        <dbReference type="EMBL" id="GEN77608.1"/>
    </source>
</evidence>
<evidence type="ECO:0000256" key="1">
    <source>
        <dbReference type="ARBA" id="ARBA00001917"/>
    </source>
</evidence>
<sequence>MLTHFTNQHIAGLEKRTRTALVNSLSGFKSLNLIGTVNTSGQTNLAIFNSVMHIGADPALMGFISRPDSVDRHTLENIKETGFYTINHVHTEIFEKAHQTSARYGREESEFDAAGLKVDYKDGFPAPFVQESRIRIGLSLKEIVPVRVNNTLLIVGEITDLYFPGEIWDAGQGIFDFEKAGTVAGSSLEGYHTTQLIKRLKYAKPWSG</sequence>
<evidence type="ECO:0000259" key="5">
    <source>
        <dbReference type="Pfam" id="PF01613"/>
    </source>
</evidence>
<dbReference type="RefSeq" id="WP_146943547.1">
    <property type="nucleotide sequence ID" value="NZ_BJYJ01000027.1"/>
</dbReference>
<evidence type="ECO:0000256" key="3">
    <source>
        <dbReference type="ARBA" id="ARBA00022643"/>
    </source>
</evidence>
<keyword evidence="7" id="KW-1185">Reference proteome</keyword>
<dbReference type="GO" id="GO:0016646">
    <property type="term" value="F:oxidoreductase activity, acting on the CH-NH group of donors, NAD or NADP as acceptor"/>
    <property type="evidence" value="ECO:0007669"/>
    <property type="project" value="UniProtKB-ARBA"/>
</dbReference>
<dbReference type="Proteomes" id="UP000321863">
    <property type="component" value="Unassembled WGS sequence"/>
</dbReference>
<gene>
    <name evidence="6" type="ORF">CHA01nite_33480</name>
</gene>
<name>A0A511YQZ6_9FLAO</name>
<dbReference type="InterPro" id="IPR002563">
    <property type="entry name" value="Flavin_Rdtase-like_dom"/>
</dbReference>
<dbReference type="OrthoDB" id="5293996at2"/>
<dbReference type="EMBL" id="BJYJ01000027">
    <property type="protein sequence ID" value="GEN77608.1"/>
    <property type="molecule type" value="Genomic_DNA"/>
</dbReference>
<dbReference type="GO" id="GO:0010181">
    <property type="term" value="F:FMN binding"/>
    <property type="evidence" value="ECO:0007669"/>
    <property type="project" value="InterPro"/>
</dbReference>
<reference evidence="6 7" key="1">
    <citation type="submission" date="2019-07" db="EMBL/GenBank/DDBJ databases">
        <title>Whole genome shotgun sequence of Chryseobacterium hagamense NBRC 105253.</title>
        <authorList>
            <person name="Hosoyama A."/>
            <person name="Uohara A."/>
            <person name="Ohji S."/>
            <person name="Ichikawa N."/>
        </authorList>
    </citation>
    <scope>NUCLEOTIDE SEQUENCE [LARGE SCALE GENOMIC DNA]</scope>
    <source>
        <strain evidence="6 7">NBRC 105253</strain>
    </source>
</reference>